<reference evidence="2" key="1">
    <citation type="submission" date="2022-09" db="EMBL/GenBank/DDBJ databases">
        <title>Fusarium specimens isolated from Avocado Roots.</title>
        <authorList>
            <person name="Stajich J."/>
            <person name="Roper C."/>
            <person name="Heimlech-Rivalta G."/>
        </authorList>
    </citation>
    <scope>NUCLEOTIDE SEQUENCE</scope>
    <source>
        <strain evidence="2">CF00136</strain>
    </source>
</reference>
<name>A0A9W8VLF6_9HYPO</name>
<dbReference type="InterPro" id="IPR046670">
    <property type="entry name" value="DUF6540"/>
</dbReference>
<gene>
    <name evidence="2" type="ORF">NW762_003222</name>
</gene>
<dbReference type="AlphaFoldDB" id="A0A9W8VLF6"/>
<feature type="compositionally biased region" description="Pro residues" evidence="1">
    <location>
        <begin position="1"/>
        <end position="24"/>
    </location>
</feature>
<dbReference type="Proteomes" id="UP001152049">
    <property type="component" value="Unassembled WGS sequence"/>
</dbReference>
<feature type="region of interest" description="Disordered" evidence="1">
    <location>
        <begin position="1"/>
        <end position="25"/>
    </location>
</feature>
<protein>
    <submittedName>
        <fullName evidence="2">Uncharacterized protein</fullName>
    </submittedName>
</protein>
<evidence type="ECO:0000313" key="3">
    <source>
        <dbReference type="Proteomes" id="UP001152049"/>
    </source>
</evidence>
<evidence type="ECO:0000256" key="1">
    <source>
        <dbReference type="SAM" id="MobiDB-lite"/>
    </source>
</evidence>
<organism evidence="2 3">
    <name type="scientific">Fusarium torreyae</name>
    <dbReference type="NCBI Taxonomy" id="1237075"/>
    <lineage>
        <taxon>Eukaryota</taxon>
        <taxon>Fungi</taxon>
        <taxon>Dikarya</taxon>
        <taxon>Ascomycota</taxon>
        <taxon>Pezizomycotina</taxon>
        <taxon>Sordariomycetes</taxon>
        <taxon>Hypocreomycetidae</taxon>
        <taxon>Hypocreales</taxon>
        <taxon>Nectriaceae</taxon>
        <taxon>Fusarium</taxon>
    </lineage>
</organism>
<sequence length="170" mass="18536">MPLPPPPPPPSFLSPAPLSPPKPPIVASKGPPGALLVELNAYNGSPFNDHWSYFVRSSHDPDVGVVIEAVGDVRTGFKLQIERNYNFGLTSNPTATRIPLQWIGAEYVDEKAMLNNEASTAVDDPVCIFEECLLKIEVPKKTLNDIHETVSLALDHCCSVLCLTTKLIYS</sequence>
<keyword evidence="3" id="KW-1185">Reference proteome</keyword>
<proteinExistence type="predicted"/>
<accession>A0A9W8VLF6</accession>
<comment type="caution">
    <text evidence="2">The sequence shown here is derived from an EMBL/GenBank/DDBJ whole genome shotgun (WGS) entry which is preliminary data.</text>
</comment>
<evidence type="ECO:0000313" key="2">
    <source>
        <dbReference type="EMBL" id="KAJ4267124.1"/>
    </source>
</evidence>
<dbReference type="Pfam" id="PF20174">
    <property type="entry name" value="DUF6540"/>
    <property type="match status" value="1"/>
</dbReference>
<dbReference type="OrthoDB" id="2999773at2759"/>
<dbReference type="EMBL" id="JAOQAZ010000004">
    <property type="protein sequence ID" value="KAJ4267124.1"/>
    <property type="molecule type" value="Genomic_DNA"/>
</dbReference>